<gene>
    <name evidence="1" type="ORF">NP233_g12924</name>
</gene>
<name>A0AAD5VDL5_9AGAR</name>
<dbReference type="EMBL" id="JANIEX010002082">
    <property type="protein sequence ID" value="KAJ3552246.1"/>
    <property type="molecule type" value="Genomic_DNA"/>
</dbReference>
<dbReference type="AlphaFoldDB" id="A0AAD5VDL5"/>
<organism evidence="1 2">
    <name type="scientific">Leucocoprinus birnbaumii</name>
    <dbReference type="NCBI Taxonomy" id="56174"/>
    <lineage>
        <taxon>Eukaryota</taxon>
        <taxon>Fungi</taxon>
        <taxon>Dikarya</taxon>
        <taxon>Basidiomycota</taxon>
        <taxon>Agaricomycotina</taxon>
        <taxon>Agaricomycetes</taxon>
        <taxon>Agaricomycetidae</taxon>
        <taxon>Agaricales</taxon>
        <taxon>Agaricineae</taxon>
        <taxon>Agaricaceae</taxon>
        <taxon>Leucocoprinus</taxon>
    </lineage>
</organism>
<dbReference type="Proteomes" id="UP001213000">
    <property type="component" value="Unassembled WGS sequence"/>
</dbReference>
<protein>
    <submittedName>
        <fullName evidence="1">Uncharacterized protein</fullName>
    </submittedName>
</protein>
<evidence type="ECO:0000313" key="2">
    <source>
        <dbReference type="Proteomes" id="UP001213000"/>
    </source>
</evidence>
<proteinExistence type="predicted"/>
<sequence length="323" mass="35975">MGRRDVPGAHMHRWHINNLGTKAFLATKSTAVDVAGKLPRLMEVFDADSSEARPSNRIMDIFSDRISFHPRPNGASPEEQTTLLDATLLKAKGQEHSAIVACDASVPQDSTKQALAAARVWIRDCMVRQTRQASSRATAPDAELYAIRASIGMAMAIAGIDHIYVFTDHLPSAEQAVDLGIHSEQWRSLEVCTRLWSWLGTDPVRRISFISVNSTLKWSVHQNVHEYVSNWSFSVAHGWCPATSLAYLHMAEVAACQDEWNRLFSTSKYLGRGFLHLCDNNNKDLKPSSLRGGMWLKHLESPMLCARVCRCVLNHAPIGAFRA</sequence>
<evidence type="ECO:0000313" key="1">
    <source>
        <dbReference type="EMBL" id="KAJ3552246.1"/>
    </source>
</evidence>
<reference evidence="1" key="1">
    <citation type="submission" date="2022-07" db="EMBL/GenBank/DDBJ databases">
        <title>Genome Sequence of Leucocoprinus birnbaumii.</title>
        <authorList>
            <person name="Buettner E."/>
        </authorList>
    </citation>
    <scope>NUCLEOTIDE SEQUENCE</scope>
    <source>
        <strain evidence="1">VT141</strain>
    </source>
</reference>
<keyword evidence="2" id="KW-1185">Reference proteome</keyword>
<accession>A0AAD5VDL5</accession>
<comment type="caution">
    <text evidence="1">The sequence shown here is derived from an EMBL/GenBank/DDBJ whole genome shotgun (WGS) entry which is preliminary data.</text>
</comment>